<keyword evidence="3" id="KW-1185">Reference proteome</keyword>
<dbReference type="InterPro" id="IPR020845">
    <property type="entry name" value="AMP-binding_CS"/>
</dbReference>
<dbReference type="Proteomes" id="UP000182975">
    <property type="component" value="Unassembled WGS sequence"/>
</dbReference>
<dbReference type="Gene3D" id="3.40.50.12780">
    <property type="entry name" value="N-terminal domain of ligase-like"/>
    <property type="match status" value="1"/>
</dbReference>
<dbReference type="InterPro" id="IPR000873">
    <property type="entry name" value="AMP-dep_synth/lig_dom"/>
</dbReference>
<evidence type="ECO:0000313" key="2">
    <source>
        <dbReference type="EMBL" id="SEO62055.1"/>
    </source>
</evidence>
<dbReference type="InterPro" id="IPR042099">
    <property type="entry name" value="ANL_N_sf"/>
</dbReference>
<dbReference type="PANTHER" id="PTHR43767:SF1">
    <property type="entry name" value="NONRIBOSOMAL PEPTIDE SYNTHASE PES1 (EUROFUNG)-RELATED"/>
    <property type="match status" value="1"/>
</dbReference>
<organism evidence="2 3">
    <name type="scientific">Denitrobacterium detoxificans</name>
    <dbReference type="NCBI Taxonomy" id="79604"/>
    <lineage>
        <taxon>Bacteria</taxon>
        <taxon>Bacillati</taxon>
        <taxon>Actinomycetota</taxon>
        <taxon>Coriobacteriia</taxon>
        <taxon>Eggerthellales</taxon>
        <taxon>Eggerthellaceae</taxon>
        <taxon>Denitrobacterium</taxon>
    </lineage>
</organism>
<gene>
    <name evidence="2" type="ORF">SAMN02910314_00683</name>
</gene>
<dbReference type="InterPro" id="IPR050237">
    <property type="entry name" value="ATP-dep_AMP-bd_enzyme"/>
</dbReference>
<dbReference type="STRING" id="79604.AAY81_03165"/>
<accession>A0A1H8R6G6</accession>
<dbReference type="AlphaFoldDB" id="A0A1H8R6G6"/>
<evidence type="ECO:0000313" key="3">
    <source>
        <dbReference type="Proteomes" id="UP000182975"/>
    </source>
</evidence>
<reference evidence="3" key="1">
    <citation type="submission" date="2016-10" db="EMBL/GenBank/DDBJ databases">
        <authorList>
            <person name="Varghese N."/>
        </authorList>
    </citation>
    <scope>NUCLEOTIDE SEQUENCE [LARGE SCALE GENOMIC DNA]</scope>
    <source>
        <strain evidence="3">DSM 21843</strain>
    </source>
</reference>
<keyword evidence="2" id="KW-0436">Ligase</keyword>
<dbReference type="PROSITE" id="PS00455">
    <property type="entry name" value="AMP_BINDING"/>
    <property type="match status" value="1"/>
</dbReference>
<name>A0A1H8R6G6_9ACTN</name>
<dbReference type="SUPFAM" id="SSF56801">
    <property type="entry name" value="Acetyl-CoA synthetase-like"/>
    <property type="match status" value="1"/>
</dbReference>
<protein>
    <submittedName>
        <fullName evidence="2">Acyl-CoA synthetase (AMP-forming)/AMP-acid ligase II</fullName>
    </submittedName>
</protein>
<feature type="domain" description="AMP-dependent synthetase/ligase" evidence="1">
    <location>
        <begin position="21"/>
        <end position="370"/>
    </location>
</feature>
<dbReference type="GO" id="GO:0016874">
    <property type="term" value="F:ligase activity"/>
    <property type="evidence" value="ECO:0007669"/>
    <property type="project" value="UniProtKB-KW"/>
</dbReference>
<dbReference type="Pfam" id="PF00501">
    <property type="entry name" value="AMP-binding"/>
    <property type="match status" value="1"/>
</dbReference>
<dbReference type="EMBL" id="FOEC01000003">
    <property type="protein sequence ID" value="SEO62055.1"/>
    <property type="molecule type" value="Genomic_DNA"/>
</dbReference>
<dbReference type="CDD" id="cd04433">
    <property type="entry name" value="AFD_class_I"/>
    <property type="match status" value="1"/>
</dbReference>
<dbReference type="PANTHER" id="PTHR43767">
    <property type="entry name" value="LONG-CHAIN-FATTY-ACID--COA LIGASE"/>
    <property type="match status" value="1"/>
</dbReference>
<proteinExistence type="predicted"/>
<sequence length="520" mass="55635">MSYYDSVRDRSVVQMVRDALAWPDNDVVAIFPSGELTRDVLAQRCDALRDELVGRGVRPQSRVAYVGNPDACIMIAQFAIALAGGVPVPLPERSSQDAWADLVSVTGASFVVCETGRRDRVASMMEDRGLVLPVIEVAPDGTLVSPLGAQPCSDYECTPSDLAEVVLSSGSTGTPKAFAFTQDVEYYFVSTWLQIYGEREGGRFLSVGLSGCMHSLLSCLLRREVFVAYAAPMTAADFARTIERHRITDAFVPPFILDDLADLYIEGDIDFSSLQRIAYAGQAMPASEKQAIAQKVDCELVQFYGNTESGLLACLGPDDHRSGDVGILASAGVPFSNLGTCIQVWDFNTGEPLGAGAIGRVMVRGRGVTRRIMGADADFMVVDGWRDTEDAGYLDESGRLYVKGRACDALAGRDGVLFAIDIEGSVLSHSAVSAGSVQVVADAAGAKHVFAWVELASGENLQPELFAIGLARDCGISESLVHVTVLDEIPRLPRPPYKVDKSLLKGEALAVLNGTMSATA</sequence>
<evidence type="ECO:0000259" key="1">
    <source>
        <dbReference type="Pfam" id="PF00501"/>
    </source>
</evidence>